<evidence type="ECO:0000256" key="6">
    <source>
        <dbReference type="RuleBase" id="RU362030"/>
    </source>
</evidence>
<comment type="function">
    <text evidence="1 6">Exhibits S-adenosyl-L-methionine-dependent methyltransferase activity.</text>
</comment>
<reference evidence="7 8" key="1">
    <citation type="submission" date="2016-06" db="EMBL/GenBank/DDBJ databases">
        <authorList>
            <person name="Sutton G."/>
            <person name="Brinkac L."/>
            <person name="Sanka R."/>
            <person name="Adams M."/>
            <person name="Lau E."/>
            <person name="Garcia-Basteiro A."/>
            <person name="Lopez-Varela E."/>
            <person name="Palencia S."/>
        </authorList>
    </citation>
    <scope>NUCLEOTIDE SEQUENCE [LARGE SCALE GENOMIC DNA]</scope>
    <source>
        <strain evidence="7 8">1164983.0</strain>
    </source>
</reference>
<keyword evidence="4" id="KW-0808">Transferase</keyword>
<dbReference type="EMBL" id="LZLG01000066">
    <property type="protein sequence ID" value="OBJ60945.1"/>
    <property type="molecule type" value="Genomic_DNA"/>
</dbReference>
<dbReference type="RefSeq" id="WP_065055154.1">
    <property type="nucleotide sequence ID" value="NZ_LZKW01000260.1"/>
</dbReference>
<evidence type="ECO:0000313" key="8">
    <source>
        <dbReference type="Proteomes" id="UP000093894"/>
    </source>
</evidence>
<dbReference type="GO" id="GO:0032259">
    <property type="term" value="P:methylation"/>
    <property type="evidence" value="ECO:0007669"/>
    <property type="project" value="UniProtKB-KW"/>
</dbReference>
<dbReference type="PANTHER" id="PTHR43619">
    <property type="entry name" value="S-ADENOSYL-L-METHIONINE-DEPENDENT METHYLTRANSFERASE YKTD-RELATED"/>
    <property type="match status" value="1"/>
</dbReference>
<dbReference type="InterPro" id="IPR007213">
    <property type="entry name" value="Ppm1/Ppm2/Tcmp"/>
</dbReference>
<dbReference type="GO" id="GO:0008168">
    <property type="term" value="F:methyltransferase activity"/>
    <property type="evidence" value="ECO:0007669"/>
    <property type="project" value="UniProtKB-UniRule"/>
</dbReference>
<evidence type="ECO:0000256" key="1">
    <source>
        <dbReference type="ARBA" id="ARBA00003907"/>
    </source>
</evidence>
<dbReference type="Pfam" id="PF04072">
    <property type="entry name" value="LCM"/>
    <property type="match status" value="1"/>
</dbReference>
<dbReference type="AlphaFoldDB" id="A0A853M3V2"/>
<name>A0A853M3V2_9MYCO</name>
<comment type="similarity">
    <text evidence="2 6">Belongs to the UPF0677 family.</text>
</comment>
<proteinExistence type="inferred from homology"/>
<dbReference type="PANTHER" id="PTHR43619:SF2">
    <property type="entry name" value="S-ADENOSYL-L-METHIONINE-DEPENDENT METHYLTRANSFERASES SUPERFAMILY PROTEIN"/>
    <property type="match status" value="1"/>
</dbReference>
<comment type="caution">
    <text evidence="7">The sequence shown here is derived from an EMBL/GenBank/DDBJ whole genome shotgun (WGS) entry which is preliminary data.</text>
</comment>
<evidence type="ECO:0000256" key="3">
    <source>
        <dbReference type="ARBA" id="ARBA00022603"/>
    </source>
</evidence>
<evidence type="ECO:0000256" key="2">
    <source>
        <dbReference type="ARBA" id="ARBA00008138"/>
    </source>
</evidence>
<evidence type="ECO:0000313" key="7">
    <source>
        <dbReference type="EMBL" id="OBJ60945.1"/>
    </source>
</evidence>
<dbReference type="Proteomes" id="UP000093894">
    <property type="component" value="Unassembled WGS sequence"/>
</dbReference>
<dbReference type="SUPFAM" id="SSF53335">
    <property type="entry name" value="S-adenosyl-L-methionine-dependent methyltransferases"/>
    <property type="match status" value="1"/>
</dbReference>
<keyword evidence="3 6" id="KW-0489">Methyltransferase</keyword>
<dbReference type="InterPro" id="IPR011610">
    <property type="entry name" value="SAM_mthyl_Trfase_ML2640-like"/>
</dbReference>
<evidence type="ECO:0000256" key="5">
    <source>
        <dbReference type="ARBA" id="ARBA00022691"/>
    </source>
</evidence>
<dbReference type="Gene3D" id="3.40.50.150">
    <property type="entry name" value="Vaccinia Virus protein VP39"/>
    <property type="match status" value="1"/>
</dbReference>
<gene>
    <name evidence="7" type="ORF">A5628_07915</name>
</gene>
<dbReference type="EC" id="2.1.1.-" evidence="6"/>
<organism evidence="7 8">
    <name type="scientific">Mycobacterium colombiense</name>
    <dbReference type="NCBI Taxonomy" id="339268"/>
    <lineage>
        <taxon>Bacteria</taxon>
        <taxon>Bacillati</taxon>
        <taxon>Actinomycetota</taxon>
        <taxon>Actinomycetes</taxon>
        <taxon>Mycobacteriales</taxon>
        <taxon>Mycobacteriaceae</taxon>
        <taxon>Mycobacterium</taxon>
        <taxon>Mycobacterium avium complex (MAC)</taxon>
    </lineage>
</organism>
<dbReference type="InterPro" id="IPR029063">
    <property type="entry name" value="SAM-dependent_MTases_sf"/>
</dbReference>
<accession>A0A853M3V2</accession>
<sequence>MPRTDDDSCDLRTGIGATATMAAAARAVASRQADPVICDPFAAMLVRAVGLPFFIQLSDGTIDFEDLDAGWMPAYFGMRARSLDDFTLDACRSGIRQVALLAPGLDCRAYRLDWPQETSIYEVDQPQVIEWKRSVLTSVGWAPAPRHHCVDIDLRHDWPTALRQAGFDHTQPTVWIVEGLLIGYVPPEAHDALLDAITTLSAPGSQLGADYVDGPRADALGEDFRKHRPICDRRHPVIDLRSLTSPGERSDPVEYLTERGWTARSADFAGVFRAAGRTAPIADGFVDLASFTRMLNGLRT</sequence>
<protein>
    <recommendedName>
        <fullName evidence="6">S-adenosyl-L-methionine-dependent methyltransferase</fullName>
        <ecNumber evidence="6">2.1.1.-</ecNumber>
    </recommendedName>
</protein>
<dbReference type="NCBIfam" id="TIGR00027">
    <property type="entry name" value="mthyl_TIGR00027"/>
    <property type="match status" value="1"/>
</dbReference>
<evidence type="ECO:0000256" key="4">
    <source>
        <dbReference type="ARBA" id="ARBA00022679"/>
    </source>
</evidence>
<keyword evidence="5 6" id="KW-0949">S-adenosyl-L-methionine</keyword>